<dbReference type="RefSeq" id="WP_052127068.1">
    <property type="nucleotide sequence ID" value="NZ_AVPG01000001.1"/>
</dbReference>
<dbReference type="STRING" id="1385512.N784_00535"/>
<gene>
    <name evidence="4" type="ORF">N784_00535</name>
</gene>
<evidence type="ECO:0008006" key="6">
    <source>
        <dbReference type="Google" id="ProtNLM"/>
    </source>
</evidence>
<dbReference type="InterPro" id="IPR016977">
    <property type="entry name" value="ComGF"/>
</dbReference>
<dbReference type="Pfam" id="PF07963">
    <property type="entry name" value="N_methyl"/>
    <property type="match status" value="1"/>
</dbReference>
<keyword evidence="5" id="KW-1185">Reference proteome</keyword>
<dbReference type="Pfam" id="PF15980">
    <property type="entry name" value="ComGF"/>
    <property type="match status" value="1"/>
</dbReference>
<keyword evidence="3" id="KW-0812">Transmembrane</keyword>
<proteinExistence type="predicted"/>
<dbReference type="EMBL" id="AVPG01000001">
    <property type="protein sequence ID" value="KGX89185.1"/>
    <property type="molecule type" value="Genomic_DNA"/>
</dbReference>
<dbReference type="eggNOG" id="COG4940">
    <property type="taxonomic scope" value="Bacteria"/>
</dbReference>
<comment type="subcellular location">
    <subcellularLocation>
        <location evidence="1">Cell surface</location>
    </subcellularLocation>
</comment>
<evidence type="ECO:0000313" key="4">
    <source>
        <dbReference type="EMBL" id="KGX89185.1"/>
    </source>
</evidence>
<reference evidence="4 5" key="1">
    <citation type="submission" date="2013-08" db="EMBL/GenBank/DDBJ databases">
        <authorList>
            <person name="Huang J."/>
            <person name="Wang G."/>
        </authorList>
    </citation>
    <scope>NUCLEOTIDE SEQUENCE [LARGE SCALE GENOMIC DNA]</scope>
    <source>
        <strain evidence="4 5">JSM 072002</strain>
    </source>
</reference>
<sequence length="168" mass="19570">MENSMYNNGFTLIETLFALFVTTLILLTLPLYVKQISTYQPYETITDFEVYQLFHFISLDLTNTAYFIEGEEGIDLYQVNGDVISIEQYGTSIRRRVNRKGHELLVHGVANFQVHLPRQHVMKLTVTSERGITYTKYHSIPPKRERIRTTFRFVHPRSSLSAPFLYAA</sequence>
<feature type="transmembrane region" description="Helical" evidence="3">
    <location>
        <begin position="12"/>
        <end position="33"/>
    </location>
</feature>
<keyword evidence="3" id="KW-1133">Transmembrane helix</keyword>
<accession>A0A0A5GDI6</accession>
<keyword evidence="2" id="KW-0178">Competence</keyword>
<dbReference type="InterPro" id="IPR012902">
    <property type="entry name" value="N_methyl_site"/>
</dbReference>
<evidence type="ECO:0000256" key="2">
    <source>
        <dbReference type="ARBA" id="ARBA00023287"/>
    </source>
</evidence>
<protein>
    <recommendedName>
        <fullName evidence="6">Competence protein ComG</fullName>
    </recommendedName>
</protein>
<dbReference type="AlphaFoldDB" id="A0A0A5GDI6"/>
<evidence type="ECO:0000256" key="1">
    <source>
        <dbReference type="ARBA" id="ARBA00004241"/>
    </source>
</evidence>
<evidence type="ECO:0000256" key="3">
    <source>
        <dbReference type="SAM" id="Phobius"/>
    </source>
</evidence>
<organism evidence="4 5">
    <name type="scientific">Pontibacillus litoralis JSM 072002</name>
    <dbReference type="NCBI Taxonomy" id="1385512"/>
    <lineage>
        <taxon>Bacteria</taxon>
        <taxon>Bacillati</taxon>
        <taxon>Bacillota</taxon>
        <taxon>Bacilli</taxon>
        <taxon>Bacillales</taxon>
        <taxon>Bacillaceae</taxon>
        <taxon>Pontibacillus</taxon>
    </lineage>
</organism>
<evidence type="ECO:0000313" key="5">
    <source>
        <dbReference type="Proteomes" id="UP000030401"/>
    </source>
</evidence>
<dbReference type="Proteomes" id="UP000030401">
    <property type="component" value="Unassembled WGS sequence"/>
</dbReference>
<name>A0A0A5GDI6_9BACI</name>
<comment type="caution">
    <text evidence="4">The sequence shown here is derived from an EMBL/GenBank/DDBJ whole genome shotgun (WGS) entry which is preliminary data.</text>
</comment>
<keyword evidence="3" id="KW-0472">Membrane</keyword>